<feature type="compositionally biased region" description="Low complexity" evidence="1">
    <location>
        <begin position="54"/>
        <end position="64"/>
    </location>
</feature>
<feature type="compositionally biased region" description="Polar residues" evidence="1">
    <location>
        <begin position="34"/>
        <end position="45"/>
    </location>
</feature>
<feature type="compositionally biased region" description="Low complexity" evidence="1">
    <location>
        <begin position="87"/>
        <end position="96"/>
    </location>
</feature>
<protein>
    <submittedName>
        <fullName evidence="2">Uncharacterized protein</fullName>
    </submittedName>
</protein>
<evidence type="ECO:0000256" key="1">
    <source>
        <dbReference type="SAM" id="MobiDB-lite"/>
    </source>
</evidence>
<evidence type="ECO:0000313" key="2">
    <source>
        <dbReference type="EMBL" id="KAG6382168.1"/>
    </source>
</evidence>
<feature type="compositionally biased region" description="Low complexity" evidence="1">
    <location>
        <begin position="277"/>
        <end position="290"/>
    </location>
</feature>
<feature type="compositionally biased region" description="Basic and acidic residues" evidence="1">
    <location>
        <begin position="105"/>
        <end position="121"/>
    </location>
</feature>
<comment type="caution">
    <text evidence="2">The sequence shown here is derived from an EMBL/GenBank/DDBJ whole genome shotgun (WGS) entry which is preliminary data.</text>
</comment>
<dbReference type="AlphaFoldDB" id="A0A8I2Z3C9"/>
<evidence type="ECO:0000313" key="3">
    <source>
        <dbReference type="Proteomes" id="UP000683000"/>
    </source>
</evidence>
<name>A0A8I2Z3C9_9AGAM</name>
<dbReference type="Proteomes" id="UP000683000">
    <property type="component" value="Unassembled WGS sequence"/>
</dbReference>
<feature type="compositionally biased region" description="Basic and acidic residues" evidence="1">
    <location>
        <begin position="130"/>
        <end position="139"/>
    </location>
</feature>
<feature type="compositionally biased region" description="Basic residues" evidence="1">
    <location>
        <begin position="140"/>
        <end position="149"/>
    </location>
</feature>
<feature type="compositionally biased region" description="Basic and acidic residues" evidence="1">
    <location>
        <begin position="164"/>
        <end position="180"/>
    </location>
</feature>
<gene>
    <name evidence="2" type="ORF">JVT61DRAFT_816</name>
</gene>
<feature type="region of interest" description="Disordered" evidence="1">
    <location>
        <begin position="263"/>
        <end position="290"/>
    </location>
</feature>
<sequence>MARPTTRAKNASQHPGQVVLNTMQKRCTAEQKQADNAQVEQTQKEQAAARDDAIQQIAQILDQDGNAEWSILTNPPRPRPRPRCVKPSQSFSSQSEEPAEDVERDEDKETEDEKNGDKGTDNDETVENIGEEKNVDRLTHKAAKQKRSQKTLTRDAVQAAQRVQDVEGPDHQCVSDKTEAEGQQPKKGNSTVLVAIVQTNSPMLLLTETILFYWDSIDHHLCQDSQATKDEFAGIMDWADKITSPKSLQSIFLSHRSTSSCYARSGSTTGTGKKAPRATPATTNYTTTPAPSTISEEAVVDYVDGDDTAERNLLSSAPPVHNQATQKTARMGVMEVVSSSELDERNLSPPVQPTSLVHKKKENASSCAPRSKRKMKQSEENEPDVDDQSTVVPSKRARKSGTSQCSGSGINNKYINEDLPEGATTNNMWRCLFISALAHFIGGYDSPWTINSDKYLSVLQVIWDTVYKGKIEHAVVVNGPVHSLAKQGLNNWRGGLAAAAVAGIAALFAEHAIFLDPKMRVDFVTDMMKKNRFLFAVNKGTDKKKWTGLWRSPLVLQTFAAHFNYIQGQAEVQALEKEHCGPRAALALACAAVFRVLTLIAEGNISFTQTETKQGIVWSALVAKGPKFEFNESAWGDVTSDYLKLIAELSEENFSLIITEAQKYVKKGIPATSAMDTQEEDSDDDDLFAFR</sequence>
<feature type="region of interest" description="Disordered" evidence="1">
    <location>
        <begin position="337"/>
        <end position="411"/>
    </location>
</feature>
<dbReference type="OrthoDB" id="3181351at2759"/>
<feature type="region of interest" description="Disordered" evidence="1">
    <location>
        <begin position="27"/>
        <end position="186"/>
    </location>
</feature>
<feature type="compositionally biased region" description="Polar residues" evidence="1">
    <location>
        <begin position="400"/>
        <end position="411"/>
    </location>
</feature>
<accession>A0A8I2Z3C9</accession>
<dbReference type="EMBL" id="JAGFBS010000001">
    <property type="protein sequence ID" value="KAG6382168.1"/>
    <property type="molecule type" value="Genomic_DNA"/>
</dbReference>
<reference evidence="2" key="1">
    <citation type="submission" date="2021-03" db="EMBL/GenBank/DDBJ databases">
        <title>Evolutionary innovations through gain and loss of genes in the ectomycorrhizal Boletales.</title>
        <authorList>
            <person name="Wu G."/>
            <person name="Miyauchi S."/>
            <person name="Morin E."/>
            <person name="Yang Z.-L."/>
            <person name="Xu J."/>
            <person name="Martin F.M."/>
        </authorList>
    </citation>
    <scope>NUCLEOTIDE SEQUENCE</scope>
    <source>
        <strain evidence="2">BR01</strain>
    </source>
</reference>
<proteinExistence type="predicted"/>
<organism evidence="2 3">
    <name type="scientific">Boletus reticuloceps</name>
    <dbReference type="NCBI Taxonomy" id="495285"/>
    <lineage>
        <taxon>Eukaryota</taxon>
        <taxon>Fungi</taxon>
        <taxon>Dikarya</taxon>
        <taxon>Basidiomycota</taxon>
        <taxon>Agaricomycotina</taxon>
        <taxon>Agaricomycetes</taxon>
        <taxon>Agaricomycetidae</taxon>
        <taxon>Boletales</taxon>
        <taxon>Boletineae</taxon>
        <taxon>Boletaceae</taxon>
        <taxon>Boletoideae</taxon>
        <taxon>Boletus</taxon>
    </lineage>
</organism>
<keyword evidence="3" id="KW-1185">Reference proteome</keyword>